<name>A0A165S395_9CELL</name>
<reference evidence="3 5" key="2">
    <citation type="submission" date="2016-06" db="EMBL/GenBank/DDBJ databases">
        <title>Genome sequence of Oerskovia enterophila DSM 43852.</title>
        <authorList>
            <person name="Poehlein A."/>
            <person name="Jag V."/>
            <person name="Bengelsdorf F.R."/>
            <person name="Daniel R."/>
            <person name="Duerre P."/>
        </authorList>
    </citation>
    <scope>NUCLEOTIDE SEQUENCE [LARGE SCALE GENOMIC DNA]</scope>
    <source>
        <strain evidence="3 5">DSM 43852</strain>
    </source>
</reference>
<feature type="compositionally biased region" description="Polar residues" evidence="1">
    <location>
        <begin position="34"/>
        <end position="47"/>
    </location>
</feature>
<keyword evidence="5" id="KW-1185">Reference proteome</keyword>
<dbReference type="Proteomes" id="UP000076447">
    <property type="component" value="Unassembled WGS sequence"/>
</dbReference>
<evidence type="ECO:0000313" key="2">
    <source>
        <dbReference type="EMBL" id="KZM35490.1"/>
    </source>
</evidence>
<evidence type="ECO:0000313" key="4">
    <source>
        <dbReference type="Proteomes" id="UP000076447"/>
    </source>
</evidence>
<dbReference type="EMBL" id="MAQA01000109">
    <property type="protein sequence ID" value="OCI29223.1"/>
    <property type="molecule type" value="Genomic_DNA"/>
</dbReference>
<evidence type="ECO:0000313" key="5">
    <source>
        <dbReference type="Proteomes" id="UP000093412"/>
    </source>
</evidence>
<accession>A0A165S395</accession>
<organism evidence="2 4">
    <name type="scientific">Oerskovia enterophila</name>
    <dbReference type="NCBI Taxonomy" id="43678"/>
    <lineage>
        <taxon>Bacteria</taxon>
        <taxon>Bacillati</taxon>
        <taxon>Actinomycetota</taxon>
        <taxon>Actinomycetes</taxon>
        <taxon>Micrococcales</taxon>
        <taxon>Cellulomonadaceae</taxon>
        <taxon>Oerskovia</taxon>
    </lineage>
</organism>
<feature type="region of interest" description="Disordered" evidence="1">
    <location>
        <begin position="34"/>
        <end position="94"/>
    </location>
</feature>
<evidence type="ECO:0000313" key="3">
    <source>
        <dbReference type="EMBL" id="OCI29223.1"/>
    </source>
</evidence>
<protein>
    <submittedName>
        <fullName evidence="2">Uncharacterized protein</fullName>
    </submittedName>
</protein>
<sequence>MTGDAFNPAYTLSGISVGNRSSACLAKIRATSNATFPAPSTATSRASNGHVRGTSGCPSNHDTKSAAPNDPGRSIPSIGNAASRIDPVEKITAS</sequence>
<dbReference type="AlphaFoldDB" id="A0A165S395"/>
<comment type="caution">
    <text evidence="2">The sequence shown here is derived from an EMBL/GenBank/DDBJ whole genome shotgun (WGS) entry which is preliminary data.</text>
</comment>
<proteinExistence type="predicted"/>
<reference evidence="2 4" key="1">
    <citation type="submission" date="2016-01" db="EMBL/GenBank/DDBJ databases">
        <title>Genome sequence of Oerskovia enterophila VJag, an agar and cellulose degrading bacterium.</title>
        <authorList>
            <person name="Poehlein A."/>
            <person name="Jag V."/>
            <person name="Bengelsdorf F."/>
            <person name="Duerre P."/>
            <person name="Daniel R."/>
        </authorList>
    </citation>
    <scope>NUCLEOTIDE SEQUENCE [LARGE SCALE GENOMIC DNA]</scope>
    <source>
        <strain evidence="2 4">VJag</strain>
    </source>
</reference>
<dbReference type="Proteomes" id="UP000093412">
    <property type="component" value="Unassembled WGS sequence"/>
</dbReference>
<dbReference type="EMBL" id="LRIE01000069">
    <property type="protein sequence ID" value="KZM35490.1"/>
    <property type="molecule type" value="Genomic_DNA"/>
</dbReference>
<evidence type="ECO:0000256" key="1">
    <source>
        <dbReference type="SAM" id="MobiDB-lite"/>
    </source>
</evidence>
<gene>
    <name evidence="3" type="ORF">OERS_40980</name>
    <name evidence="2" type="ORF">OJAG_17520</name>
</gene>